<dbReference type="AlphaFoldDB" id="A0A5F2BK90"/>
<name>A0A5F2BK90_9LEPT</name>
<evidence type="ECO:0000256" key="1">
    <source>
        <dbReference type="SAM" id="Phobius"/>
    </source>
</evidence>
<reference evidence="2 3" key="1">
    <citation type="journal article" date="2019" name="PLoS Negl. Trop. Dis.">
        <title>Revisiting the worldwide diversity of Leptospira species in the environment.</title>
        <authorList>
            <person name="Vincent A.T."/>
            <person name="Schiettekatte O."/>
            <person name="Bourhy P."/>
            <person name="Veyrier F.J."/>
            <person name="Picardeau M."/>
        </authorList>
    </citation>
    <scope>NUCLEOTIDE SEQUENCE [LARGE SCALE GENOMIC DNA]</scope>
    <source>
        <strain evidence="2 3">201702444</strain>
    </source>
</reference>
<dbReference type="RefSeq" id="WP_135670324.1">
    <property type="nucleotide sequence ID" value="NZ_RQGN01000036.1"/>
</dbReference>
<dbReference type="EMBL" id="RQGN01000036">
    <property type="protein sequence ID" value="TGM05983.1"/>
    <property type="molecule type" value="Genomic_DNA"/>
</dbReference>
<evidence type="ECO:0000313" key="3">
    <source>
        <dbReference type="Proteomes" id="UP000298429"/>
    </source>
</evidence>
<keyword evidence="1" id="KW-1133">Transmembrane helix</keyword>
<accession>A0A5F2BK90</accession>
<sequence>MKKNNNALIISAIFIYASLTIIYYIWFSLKLKQPLSSESSSWGQFGDFVGGIANPLFSLFALLALIRTLEISREGLIQSEKHNITIMYEQAIMKMAEQFEKDLFKYQNPDFTELDPDNYQIIQHLQIQNMADLLDAIRITIEKGYKLGLIMPFSDYFVWKYSLSPKWMKMDNIRIDQKTIDFYLNGSEKFNSEPYKDQTNPFEKNK</sequence>
<organism evidence="2 3">
    <name type="scientific">Leptospira barantonii</name>
    <dbReference type="NCBI Taxonomy" id="2023184"/>
    <lineage>
        <taxon>Bacteria</taxon>
        <taxon>Pseudomonadati</taxon>
        <taxon>Spirochaetota</taxon>
        <taxon>Spirochaetia</taxon>
        <taxon>Leptospirales</taxon>
        <taxon>Leptospiraceae</taxon>
        <taxon>Leptospira</taxon>
    </lineage>
</organism>
<keyword evidence="1" id="KW-0812">Transmembrane</keyword>
<comment type="caution">
    <text evidence="2">The sequence shown here is derived from an EMBL/GenBank/DDBJ whole genome shotgun (WGS) entry which is preliminary data.</text>
</comment>
<keyword evidence="1" id="KW-0472">Membrane</keyword>
<evidence type="ECO:0000313" key="2">
    <source>
        <dbReference type="EMBL" id="TGM05983.1"/>
    </source>
</evidence>
<feature type="transmembrane region" description="Helical" evidence="1">
    <location>
        <begin position="48"/>
        <end position="66"/>
    </location>
</feature>
<dbReference type="OrthoDB" id="346283at2"/>
<dbReference type="Proteomes" id="UP000298429">
    <property type="component" value="Unassembled WGS sequence"/>
</dbReference>
<proteinExistence type="predicted"/>
<gene>
    <name evidence="2" type="ORF">EHQ76_06870</name>
</gene>
<feature type="transmembrane region" description="Helical" evidence="1">
    <location>
        <begin position="7"/>
        <end position="28"/>
    </location>
</feature>
<protein>
    <submittedName>
        <fullName evidence="2">Uncharacterized protein</fullName>
    </submittedName>
</protein>